<dbReference type="Pfam" id="PF00591">
    <property type="entry name" value="Glycos_transf_3"/>
    <property type="match status" value="1"/>
</dbReference>
<evidence type="ECO:0000256" key="7">
    <source>
        <dbReference type="ARBA" id="ARBA00023141"/>
    </source>
</evidence>
<evidence type="ECO:0000313" key="11">
    <source>
        <dbReference type="EMBL" id="CAI8044063.1"/>
    </source>
</evidence>
<keyword evidence="7" id="KW-0057">Aromatic amino acid biosynthesis</keyword>
<accession>A0AA35X3J4</accession>
<dbReference type="Gene3D" id="1.20.970.10">
    <property type="entry name" value="Transferase, Pyrimidine Nucleoside Phosphorylase, Chain C"/>
    <property type="match status" value="1"/>
</dbReference>
<proteinExistence type="inferred from homology"/>
<evidence type="ECO:0000313" key="12">
    <source>
        <dbReference type="Proteomes" id="UP001174909"/>
    </source>
</evidence>
<evidence type="ECO:0000256" key="6">
    <source>
        <dbReference type="ARBA" id="ARBA00022822"/>
    </source>
</evidence>
<keyword evidence="4 11" id="KW-0328">Glycosyltransferase</keyword>
<evidence type="ECO:0000259" key="9">
    <source>
        <dbReference type="Pfam" id="PF00591"/>
    </source>
</evidence>
<evidence type="ECO:0000256" key="5">
    <source>
        <dbReference type="ARBA" id="ARBA00022679"/>
    </source>
</evidence>
<dbReference type="InterPro" id="IPR017459">
    <property type="entry name" value="Glycosyl_Trfase_fam3_N_dom"/>
</dbReference>
<evidence type="ECO:0000256" key="8">
    <source>
        <dbReference type="ARBA" id="ARBA00061500"/>
    </source>
</evidence>
<dbReference type="FunFam" id="3.40.1030.10:FF:000002">
    <property type="entry name" value="Anthranilate phosphoribosyltransferase"/>
    <property type="match status" value="1"/>
</dbReference>
<keyword evidence="3" id="KW-0028">Amino-acid biosynthesis</keyword>
<keyword evidence="12" id="KW-1185">Reference proteome</keyword>
<keyword evidence="5" id="KW-0808">Transferase</keyword>
<evidence type="ECO:0000259" key="10">
    <source>
        <dbReference type="Pfam" id="PF02885"/>
    </source>
</evidence>
<dbReference type="Pfam" id="PF02885">
    <property type="entry name" value="Glycos_trans_3N"/>
    <property type="match status" value="1"/>
</dbReference>
<dbReference type="GO" id="GO:0000162">
    <property type="term" value="P:L-tryptophan biosynthetic process"/>
    <property type="evidence" value="ECO:0007669"/>
    <property type="project" value="UniProtKB-KW"/>
</dbReference>
<reference evidence="11" key="1">
    <citation type="submission" date="2023-03" db="EMBL/GenBank/DDBJ databases">
        <authorList>
            <person name="Steffen K."/>
            <person name="Cardenas P."/>
        </authorList>
    </citation>
    <scope>NUCLEOTIDE SEQUENCE</scope>
</reference>
<gene>
    <name evidence="11" type="ORF">GBAR_LOCUS24453</name>
</gene>
<dbReference type="SUPFAM" id="SSF52418">
    <property type="entry name" value="Nucleoside phosphorylase/phosphoribosyltransferase catalytic domain"/>
    <property type="match status" value="1"/>
</dbReference>
<dbReference type="InterPro" id="IPR000312">
    <property type="entry name" value="Glycosyl_Trfase_fam3"/>
</dbReference>
<dbReference type="HAMAP" id="MF_00211">
    <property type="entry name" value="TrpD"/>
    <property type="match status" value="1"/>
</dbReference>
<evidence type="ECO:0000256" key="4">
    <source>
        <dbReference type="ARBA" id="ARBA00022676"/>
    </source>
</evidence>
<dbReference type="GO" id="GO:0005829">
    <property type="term" value="C:cytosol"/>
    <property type="evidence" value="ECO:0007669"/>
    <property type="project" value="TreeGrafter"/>
</dbReference>
<dbReference type="AlphaFoldDB" id="A0AA35X3J4"/>
<evidence type="ECO:0000256" key="2">
    <source>
        <dbReference type="ARBA" id="ARBA00011948"/>
    </source>
</evidence>
<sequence>MIREAIEAVVSGESLSMEAAAQVMNEIMSGEATPAQFGAFVTALRLKGETVDEIAGMAQVMREHSLHVEVDGNLVDTCGTGGDGSGTFNISTAAAFVATGAGAKVAKHGNRAMSGSSGSADVLEALGAKIDLSPESVTRCINETGFGFMFAQGFHPSMRFAAGPRREIGIRTVFNILGPLTNPAGAGAQVIGVAEASMASKMAQVLGRLGSRRAFVVHGNDGLDEISIAGSTRIWELEDGEVIGYEIEPEDAGVSTASLSEIQASDSEESARILRAVLEGESGAARDIVVLNASAALLAGGLVDSLKEGVQAAAASVDSGKALQSLEAFTKLSQSLE</sequence>
<dbReference type="EMBL" id="CASHTH010003372">
    <property type="protein sequence ID" value="CAI8044063.1"/>
    <property type="molecule type" value="Genomic_DNA"/>
</dbReference>
<dbReference type="EC" id="2.4.2.18" evidence="2"/>
<dbReference type="SUPFAM" id="SSF47648">
    <property type="entry name" value="Nucleoside phosphorylase/phosphoribosyltransferase N-terminal domain"/>
    <property type="match status" value="1"/>
</dbReference>
<evidence type="ECO:0000256" key="1">
    <source>
        <dbReference type="ARBA" id="ARBA00004907"/>
    </source>
</evidence>
<dbReference type="Gene3D" id="3.40.1030.10">
    <property type="entry name" value="Nucleoside phosphorylase/phosphoribosyltransferase catalytic domain"/>
    <property type="match status" value="1"/>
</dbReference>
<comment type="pathway">
    <text evidence="1">Amino-acid biosynthesis; L-tryptophan biosynthesis; L-tryptophan from chorismate: step 2/5.</text>
</comment>
<feature type="domain" description="Glycosyl transferase family 3 N-terminal" evidence="10">
    <location>
        <begin position="3"/>
        <end position="65"/>
    </location>
</feature>
<organism evidence="11 12">
    <name type="scientific">Geodia barretti</name>
    <name type="common">Barrett's horny sponge</name>
    <dbReference type="NCBI Taxonomy" id="519541"/>
    <lineage>
        <taxon>Eukaryota</taxon>
        <taxon>Metazoa</taxon>
        <taxon>Porifera</taxon>
        <taxon>Demospongiae</taxon>
        <taxon>Heteroscleromorpha</taxon>
        <taxon>Tetractinellida</taxon>
        <taxon>Astrophorina</taxon>
        <taxon>Geodiidae</taxon>
        <taxon>Geodia</taxon>
    </lineage>
</organism>
<dbReference type="InterPro" id="IPR036320">
    <property type="entry name" value="Glycosyl_Trfase_fam3_N_dom_sf"/>
</dbReference>
<dbReference type="InterPro" id="IPR005940">
    <property type="entry name" value="Anthranilate_Pribosyl_Tfrase"/>
</dbReference>
<dbReference type="InterPro" id="IPR035902">
    <property type="entry name" value="Nuc_phospho_transferase"/>
</dbReference>
<name>A0AA35X3J4_GEOBA</name>
<evidence type="ECO:0000256" key="3">
    <source>
        <dbReference type="ARBA" id="ARBA00022605"/>
    </source>
</evidence>
<dbReference type="NCBIfam" id="TIGR01245">
    <property type="entry name" value="trpD"/>
    <property type="match status" value="1"/>
</dbReference>
<comment type="caution">
    <text evidence="11">The sequence shown here is derived from an EMBL/GenBank/DDBJ whole genome shotgun (WGS) entry which is preliminary data.</text>
</comment>
<protein>
    <recommendedName>
        <fullName evidence="2">anthranilate phosphoribosyltransferase</fullName>
        <ecNumber evidence="2">2.4.2.18</ecNumber>
    </recommendedName>
</protein>
<dbReference type="GO" id="GO:0004048">
    <property type="term" value="F:anthranilate phosphoribosyltransferase activity"/>
    <property type="evidence" value="ECO:0007669"/>
    <property type="project" value="UniProtKB-EC"/>
</dbReference>
<dbReference type="Proteomes" id="UP001174909">
    <property type="component" value="Unassembled WGS sequence"/>
</dbReference>
<keyword evidence="6" id="KW-0822">Tryptophan biosynthesis</keyword>
<feature type="domain" description="Glycosyl transferase family 3" evidence="9">
    <location>
        <begin position="72"/>
        <end position="323"/>
    </location>
</feature>
<dbReference type="PANTHER" id="PTHR43285">
    <property type="entry name" value="ANTHRANILATE PHOSPHORIBOSYLTRANSFERASE"/>
    <property type="match status" value="1"/>
</dbReference>
<comment type="similarity">
    <text evidence="8">Belongs to the anthranilate phosphoribosyltransferase family.</text>
</comment>
<dbReference type="PANTHER" id="PTHR43285:SF2">
    <property type="entry name" value="ANTHRANILATE PHOSPHORIBOSYLTRANSFERASE"/>
    <property type="match status" value="1"/>
</dbReference>